<dbReference type="GO" id="GO:0045490">
    <property type="term" value="P:pectin catabolic process"/>
    <property type="evidence" value="ECO:0007669"/>
    <property type="project" value="UniProtKB-UniRule"/>
</dbReference>
<proteinExistence type="inferred from homology"/>
<dbReference type="EMBL" id="JAMRDG010000001">
    <property type="protein sequence ID" value="KAJ3700979.1"/>
    <property type="molecule type" value="Genomic_DNA"/>
</dbReference>
<dbReference type="GO" id="GO:0004857">
    <property type="term" value="F:enzyme inhibitor activity"/>
    <property type="evidence" value="ECO:0007669"/>
    <property type="project" value="InterPro"/>
</dbReference>
<feature type="active site" evidence="6">
    <location>
        <position position="401"/>
    </location>
</feature>
<keyword evidence="5 7" id="KW-0063">Aspartyl esterase</keyword>
<dbReference type="Gene3D" id="2.160.20.10">
    <property type="entry name" value="Single-stranded right-handed beta-helix, Pectin lyase-like"/>
    <property type="match status" value="1"/>
</dbReference>
<sequence length="566" mass="63841">MSYSQCFASKSRRPGMILLTLLTIFLVLIAAVSIAFLVRTRFRPEISGAHRVPTEAIKRACGFTMYKDICMTSLMEFPGGMEASPRELVRLSINMTHQRVGQALFDAMALAAFDMAPLSRSAYESCIELLYDSHHHLAQSLATSLSSSSSPEDVLTWLSAVVTNQDTCEEEIDQSGDAYLKPQMMSYFNELAELLSNNLAIYSNQDFSTISTQNKKRRKLLSISDRSNEFPNWVKKSLRRLLQVPAFEIQADMVVSKDGNGTHKKIGDAIKAVPNYNPRRVIIYVKAGRYEENVKVDRKKTNIMFIGDGVGKTVVSGGRSVYANYTTYSTATFAANGAGFIMKDMTIENWAGPEKHQAVALRVSADHAVIYNCNISGYQDTLYVHSQRQFYRECDIYGTVDFIFGNAAVVLQNCNIWARKPLPQQKNTITAQSRKDPNQNTGISIHACRLWVTSELYPVKWEHPTYLGRPWKMYSRTVYMETYMDDHINQAGWLEWNGSYALQTLYYGEYMNNGPGSWVGKRVTWPGYRVITMHEEASKFTVAQFIGGFTWLPPTGVSFLAGLRGK</sequence>
<dbReference type="PANTHER" id="PTHR31707">
    <property type="entry name" value="PECTINESTERASE"/>
    <property type="match status" value="1"/>
</dbReference>
<dbReference type="GO" id="GO:0030599">
    <property type="term" value="F:pectinesterase activity"/>
    <property type="evidence" value="ECO:0007669"/>
    <property type="project" value="UniProtKB-UniRule"/>
</dbReference>
<comment type="caution">
    <text evidence="9">The sequence shown here is derived from an EMBL/GenBank/DDBJ whole genome shotgun (WGS) entry which is preliminary data.</text>
</comment>
<accession>A0AAD5ZNJ0</accession>
<dbReference type="SUPFAM" id="SSF101148">
    <property type="entry name" value="Plant invertase/pectin methylesterase inhibitor"/>
    <property type="match status" value="1"/>
</dbReference>
<reference evidence="9 10" key="1">
    <citation type="journal article" date="2022" name="Cell">
        <title>Repeat-based holocentromeres influence genome architecture and karyotype evolution.</title>
        <authorList>
            <person name="Hofstatter P.G."/>
            <person name="Thangavel G."/>
            <person name="Lux T."/>
            <person name="Neumann P."/>
            <person name="Vondrak T."/>
            <person name="Novak P."/>
            <person name="Zhang M."/>
            <person name="Costa L."/>
            <person name="Castellani M."/>
            <person name="Scott A."/>
            <person name="Toegelov H."/>
            <person name="Fuchs J."/>
            <person name="Mata-Sucre Y."/>
            <person name="Dias Y."/>
            <person name="Vanzela A.L.L."/>
            <person name="Huettel B."/>
            <person name="Almeida C.C.S."/>
            <person name="Simkova H."/>
            <person name="Souza G."/>
            <person name="Pedrosa-Harand A."/>
            <person name="Macas J."/>
            <person name="Mayer K.F.X."/>
            <person name="Houben A."/>
            <person name="Marques A."/>
        </authorList>
    </citation>
    <scope>NUCLEOTIDE SEQUENCE [LARGE SCALE GENOMIC DNA]</scope>
    <source>
        <strain evidence="9">RhyTen1mFocal</strain>
    </source>
</reference>
<dbReference type="EC" id="3.1.1.11" evidence="7"/>
<dbReference type="PROSITE" id="PS00503">
    <property type="entry name" value="PECTINESTERASE_2"/>
    <property type="match status" value="1"/>
</dbReference>
<evidence type="ECO:0000256" key="7">
    <source>
        <dbReference type="RuleBase" id="RU000589"/>
    </source>
</evidence>
<dbReference type="Pfam" id="PF04043">
    <property type="entry name" value="PMEI"/>
    <property type="match status" value="1"/>
</dbReference>
<comment type="catalytic activity">
    <reaction evidence="7">
        <text>[(1-&gt;4)-alpha-D-galacturonosyl methyl ester](n) + n H2O = [(1-&gt;4)-alpha-D-galacturonosyl](n) + n methanol + n H(+)</text>
        <dbReference type="Rhea" id="RHEA:22380"/>
        <dbReference type="Rhea" id="RHEA-COMP:14570"/>
        <dbReference type="Rhea" id="RHEA-COMP:14573"/>
        <dbReference type="ChEBI" id="CHEBI:15377"/>
        <dbReference type="ChEBI" id="CHEBI:15378"/>
        <dbReference type="ChEBI" id="CHEBI:17790"/>
        <dbReference type="ChEBI" id="CHEBI:140522"/>
        <dbReference type="ChEBI" id="CHEBI:140523"/>
        <dbReference type="EC" id="3.1.1.11"/>
    </reaction>
</comment>
<dbReference type="Pfam" id="PF01095">
    <property type="entry name" value="Pectinesterase"/>
    <property type="match status" value="1"/>
</dbReference>
<dbReference type="CDD" id="cd15798">
    <property type="entry name" value="PMEI-like_3"/>
    <property type="match status" value="1"/>
</dbReference>
<dbReference type="InterPro" id="IPR006501">
    <property type="entry name" value="Pectinesterase_inhib_dom"/>
</dbReference>
<evidence type="ECO:0000313" key="10">
    <source>
        <dbReference type="Proteomes" id="UP001210211"/>
    </source>
</evidence>
<dbReference type="Gene3D" id="1.20.140.40">
    <property type="entry name" value="Invertase/pectin methylesterase inhibitor family protein"/>
    <property type="match status" value="1"/>
</dbReference>
<feature type="domain" description="Pectinesterase inhibitor" evidence="8">
    <location>
        <begin position="52"/>
        <end position="201"/>
    </location>
</feature>
<protein>
    <recommendedName>
        <fullName evidence="7">Pectinesterase</fullName>
        <ecNumber evidence="7">3.1.1.11</ecNumber>
    </recommendedName>
</protein>
<evidence type="ECO:0000256" key="2">
    <source>
        <dbReference type="ARBA" id="ARBA00006027"/>
    </source>
</evidence>
<dbReference type="NCBIfam" id="TIGR01614">
    <property type="entry name" value="PME_inhib"/>
    <property type="match status" value="1"/>
</dbReference>
<comment type="similarity">
    <text evidence="3">In the C-terminal section; belongs to the pectinesterase family.</text>
</comment>
<dbReference type="GO" id="GO:0042545">
    <property type="term" value="P:cell wall modification"/>
    <property type="evidence" value="ECO:0007669"/>
    <property type="project" value="UniProtKB-UniRule"/>
</dbReference>
<dbReference type="InterPro" id="IPR000070">
    <property type="entry name" value="Pectinesterase_cat"/>
</dbReference>
<gene>
    <name evidence="9" type="ORF">LUZ61_004684</name>
</gene>
<dbReference type="InterPro" id="IPR033131">
    <property type="entry name" value="Pectinesterase_Asp_AS"/>
</dbReference>
<keyword evidence="4 7" id="KW-0378">Hydrolase</keyword>
<dbReference type="FunFam" id="2.160.20.10:FF:000001">
    <property type="entry name" value="Pectinesterase"/>
    <property type="match status" value="1"/>
</dbReference>
<dbReference type="Proteomes" id="UP001210211">
    <property type="component" value="Unassembled WGS sequence"/>
</dbReference>
<evidence type="ECO:0000313" key="9">
    <source>
        <dbReference type="EMBL" id="KAJ3700979.1"/>
    </source>
</evidence>
<dbReference type="SMART" id="SM00856">
    <property type="entry name" value="PMEI"/>
    <property type="match status" value="1"/>
</dbReference>
<organism evidence="9 10">
    <name type="scientific">Rhynchospora tenuis</name>
    <dbReference type="NCBI Taxonomy" id="198213"/>
    <lineage>
        <taxon>Eukaryota</taxon>
        <taxon>Viridiplantae</taxon>
        <taxon>Streptophyta</taxon>
        <taxon>Embryophyta</taxon>
        <taxon>Tracheophyta</taxon>
        <taxon>Spermatophyta</taxon>
        <taxon>Magnoliopsida</taxon>
        <taxon>Liliopsida</taxon>
        <taxon>Poales</taxon>
        <taxon>Cyperaceae</taxon>
        <taxon>Cyperoideae</taxon>
        <taxon>Rhynchosporeae</taxon>
        <taxon>Rhynchospora</taxon>
    </lineage>
</organism>
<evidence type="ECO:0000256" key="1">
    <source>
        <dbReference type="ARBA" id="ARBA00005184"/>
    </source>
</evidence>
<dbReference type="AlphaFoldDB" id="A0AAD5ZNJ0"/>
<comment type="similarity">
    <text evidence="2">In the N-terminal section; belongs to the PMEI family.</text>
</comment>
<comment type="pathway">
    <text evidence="1 7">Glycan metabolism; pectin degradation; 2-dehydro-3-deoxy-D-gluconate from pectin: step 1/5.</text>
</comment>
<evidence type="ECO:0000259" key="8">
    <source>
        <dbReference type="SMART" id="SM00856"/>
    </source>
</evidence>
<keyword evidence="10" id="KW-1185">Reference proteome</keyword>
<dbReference type="SUPFAM" id="SSF51126">
    <property type="entry name" value="Pectin lyase-like"/>
    <property type="match status" value="1"/>
</dbReference>
<evidence type="ECO:0000256" key="3">
    <source>
        <dbReference type="ARBA" id="ARBA00007786"/>
    </source>
</evidence>
<evidence type="ECO:0000256" key="6">
    <source>
        <dbReference type="PROSITE-ProRule" id="PRU10040"/>
    </source>
</evidence>
<evidence type="ECO:0000256" key="4">
    <source>
        <dbReference type="ARBA" id="ARBA00022801"/>
    </source>
</evidence>
<evidence type="ECO:0000256" key="5">
    <source>
        <dbReference type="ARBA" id="ARBA00023085"/>
    </source>
</evidence>
<name>A0AAD5ZNJ0_9POAL</name>
<dbReference type="InterPro" id="IPR011050">
    <property type="entry name" value="Pectin_lyase_fold/virulence"/>
</dbReference>
<dbReference type="InterPro" id="IPR012334">
    <property type="entry name" value="Pectin_lyas_fold"/>
</dbReference>
<dbReference type="InterPro" id="IPR035513">
    <property type="entry name" value="Invertase/methylesterase_inhib"/>
</dbReference>